<gene>
    <name evidence="1" type="ORF">EDD65_102239</name>
</gene>
<name>A0A4R3L096_9FIRM</name>
<dbReference type="EMBL" id="SMAE01000002">
    <property type="protein sequence ID" value="TCS91305.1"/>
    <property type="molecule type" value="Genomic_DNA"/>
</dbReference>
<sequence>MVFFFKSKKRKEAEFMAPQWIKQINESANLVNNTKNPDTFFSRYEFMISKVKDLISAQKYLRFKGDKPIDMLKQINDKKIYTINDFIDRYYNDIVNQINKLKTEKAKQKRVDKFYSSLIPYFDQMEQENIDKIKELHTNLKNNNALESKENVNLPEKDPK</sequence>
<reference evidence="1 2" key="1">
    <citation type="submission" date="2019-03" db="EMBL/GenBank/DDBJ databases">
        <title>Genomic Encyclopedia of Type Strains, Phase IV (KMG-IV): sequencing the most valuable type-strain genomes for metagenomic binning, comparative biology and taxonomic classification.</title>
        <authorList>
            <person name="Goeker M."/>
        </authorList>
    </citation>
    <scope>NUCLEOTIDE SEQUENCE [LARGE SCALE GENOMIC DNA]</scope>
    <source>
        <strain evidence="1 2">DSM 26752</strain>
    </source>
</reference>
<organism evidence="1 2">
    <name type="scientific">Keratinibaculum paraultunense</name>
    <dbReference type="NCBI Taxonomy" id="1278232"/>
    <lineage>
        <taxon>Bacteria</taxon>
        <taxon>Bacillati</taxon>
        <taxon>Bacillota</taxon>
        <taxon>Tissierellia</taxon>
        <taxon>Tissierellales</taxon>
        <taxon>Tepidimicrobiaceae</taxon>
        <taxon>Keratinibaculum</taxon>
    </lineage>
</organism>
<evidence type="ECO:0000313" key="2">
    <source>
        <dbReference type="Proteomes" id="UP000294567"/>
    </source>
</evidence>
<proteinExistence type="predicted"/>
<accession>A0A4R3L096</accession>
<comment type="caution">
    <text evidence="1">The sequence shown here is derived from an EMBL/GenBank/DDBJ whole genome shotgun (WGS) entry which is preliminary data.</text>
</comment>
<evidence type="ECO:0000313" key="1">
    <source>
        <dbReference type="EMBL" id="TCS91305.1"/>
    </source>
</evidence>
<protein>
    <submittedName>
        <fullName evidence="1">Uncharacterized protein</fullName>
    </submittedName>
</protein>
<dbReference type="AlphaFoldDB" id="A0A4R3L096"/>
<dbReference type="RefSeq" id="WP_132026051.1">
    <property type="nucleotide sequence ID" value="NZ_CP068564.1"/>
</dbReference>
<dbReference type="OrthoDB" id="2086619at2"/>
<keyword evidence="2" id="KW-1185">Reference proteome</keyword>
<dbReference type="Proteomes" id="UP000294567">
    <property type="component" value="Unassembled WGS sequence"/>
</dbReference>